<feature type="domain" description="Exoribonuclease phosphorolytic" evidence="6">
    <location>
        <begin position="4"/>
        <end position="129"/>
    </location>
</feature>
<dbReference type="GO" id="GO:0006364">
    <property type="term" value="P:rRNA processing"/>
    <property type="evidence" value="ECO:0007669"/>
    <property type="project" value="UniProtKB-KW"/>
</dbReference>
<dbReference type="InterPro" id="IPR050080">
    <property type="entry name" value="RNase_PH"/>
</dbReference>
<evidence type="ECO:0000313" key="8">
    <source>
        <dbReference type="RefSeq" id="XP_033460787.1"/>
    </source>
</evidence>
<dbReference type="Gene3D" id="3.30.230.70">
    <property type="entry name" value="GHMP Kinase, N-terminal domain"/>
    <property type="match status" value="1"/>
</dbReference>
<protein>
    <recommendedName>
        <fullName evidence="6">Exoribonuclease phosphorolytic domain-containing protein</fullName>
    </recommendedName>
</protein>
<keyword evidence="4" id="KW-0271">Exosome</keyword>
<dbReference type="Pfam" id="PF01138">
    <property type="entry name" value="RNase_PH"/>
    <property type="match status" value="1"/>
</dbReference>
<evidence type="ECO:0000256" key="1">
    <source>
        <dbReference type="ARBA" id="ARBA00004123"/>
    </source>
</evidence>
<accession>A0A6J3M6Q5</accession>
<dbReference type="PANTHER" id="PTHR11953:SF1">
    <property type="entry name" value="EXOSOME COMPLEX COMPONENT RRP46"/>
    <property type="match status" value="1"/>
</dbReference>
<keyword evidence="7" id="KW-1185">Reference proteome</keyword>
<dbReference type="GO" id="GO:0016075">
    <property type="term" value="P:rRNA catabolic process"/>
    <property type="evidence" value="ECO:0007669"/>
    <property type="project" value="TreeGrafter"/>
</dbReference>
<reference evidence="8" key="2">
    <citation type="submission" date="2020-04" db="EMBL/GenBank/DDBJ databases">
        <authorList>
            <consortium name="NCBI Genome Project"/>
        </authorList>
    </citation>
    <scope>NUCLEOTIDE SEQUENCE</scope>
    <source>
        <strain evidence="8">CBS 342.82</strain>
    </source>
</reference>
<dbReference type="GO" id="GO:0034475">
    <property type="term" value="P:U4 snRNA 3'-end processing"/>
    <property type="evidence" value="ECO:0007669"/>
    <property type="project" value="TreeGrafter"/>
</dbReference>
<dbReference type="GeneID" id="54365396"/>
<evidence type="ECO:0000256" key="2">
    <source>
        <dbReference type="ARBA" id="ARBA00006678"/>
    </source>
</evidence>
<dbReference type="InterPro" id="IPR020568">
    <property type="entry name" value="Ribosomal_Su5_D2-typ_SF"/>
</dbReference>
<gene>
    <name evidence="8" type="ORF">K489DRAFT_409557</name>
</gene>
<keyword evidence="3" id="KW-0698">rRNA processing</keyword>
<proteinExistence type="inferred from homology"/>
<reference evidence="8" key="3">
    <citation type="submission" date="2025-08" db="UniProtKB">
        <authorList>
            <consortium name="RefSeq"/>
        </authorList>
    </citation>
    <scope>IDENTIFICATION</scope>
    <source>
        <strain evidence="8">CBS 342.82</strain>
    </source>
</reference>
<dbReference type="OrthoDB" id="27298at2759"/>
<organism evidence="8">
    <name type="scientific">Dissoconium aciculare CBS 342.82</name>
    <dbReference type="NCBI Taxonomy" id="1314786"/>
    <lineage>
        <taxon>Eukaryota</taxon>
        <taxon>Fungi</taxon>
        <taxon>Dikarya</taxon>
        <taxon>Ascomycota</taxon>
        <taxon>Pezizomycotina</taxon>
        <taxon>Dothideomycetes</taxon>
        <taxon>Dothideomycetidae</taxon>
        <taxon>Mycosphaerellales</taxon>
        <taxon>Dissoconiaceae</taxon>
        <taxon>Dissoconium</taxon>
    </lineage>
</organism>
<evidence type="ECO:0000256" key="3">
    <source>
        <dbReference type="ARBA" id="ARBA00022552"/>
    </source>
</evidence>
<evidence type="ECO:0000259" key="6">
    <source>
        <dbReference type="Pfam" id="PF01138"/>
    </source>
</evidence>
<comment type="subcellular location">
    <subcellularLocation>
        <location evidence="1">Nucleus</location>
    </subcellularLocation>
</comment>
<comment type="similarity">
    <text evidence="2">Belongs to the RNase PH family.</text>
</comment>
<reference evidence="8" key="1">
    <citation type="submission" date="2020-01" db="EMBL/GenBank/DDBJ databases">
        <authorList>
            <consortium name="DOE Joint Genome Institute"/>
            <person name="Haridas S."/>
            <person name="Albert R."/>
            <person name="Binder M."/>
            <person name="Bloem J."/>
            <person name="Labutti K."/>
            <person name="Salamov A."/>
            <person name="Andreopoulos B."/>
            <person name="Baker S.E."/>
            <person name="Barry K."/>
            <person name="Bills G."/>
            <person name="Bluhm B.H."/>
            <person name="Cannon C."/>
            <person name="Castanera R."/>
            <person name="Culley D.E."/>
            <person name="Daum C."/>
            <person name="Ezra D."/>
            <person name="Gonzalez J.B."/>
            <person name="Henrissat B."/>
            <person name="Kuo A."/>
            <person name="Liang C."/>
            <person name="Lipzen A."/>
            <person name="Lutzoni F."/>
            <person name="Magnuson J."/>
            <person name="Mondo S."/>
            <person name="Nolan M."/>
            <person name="Ohm R."/>
            <person name="Pangilinan J."/>
            <person name="Park H.-J."/>
            <person name="Ramirez L."/>
            <person name="Alfaro M."/>
            <person name="Sun H."/>
            <person name="Tritt A."/>
            <person name="Yoshinaga Y."/>
            <person name="Zwiers L.-H."/>
            <person name="Turgeon B.G."/>
            <person name="Goodwin S.B."/>
            <person name="Spatafora J.W."/>
            <person name="Crous P.W."/>
            <person name="Grigoriev I.V."/>
        </authorList>
    </citation>
    <scope>NUCLEOTIDE SEQUENCE</scope>
    <source>
        <strain evidence="8">CBS 342.82</strain>
    </source>
</reference>
<dbReference type="SUPFAM" id="SSF55666">
    <property type="entry name" value="Ribonuclease PH domain 2-like"/>
    <property type="match status" value="1"/>
</dbReference>
<dbReference type="PANTHER" id="PTHR11953">
    <property type="entry name" value="EXOSOME COMPLEX COMPONENT"/>
    <property type="match status" value="1"/>
</dbReference>
<dbReference type="GO" id="GO:0071051">
    <property type="term" value="P:poly(A)-dependent snoRNA 3'-end processing"/>
    <property type="evidence" value="ECO:0007669"/>
    <property type="project" value="TreeGrafter"/>
</dbReference>
<dbReference type="GO" id="GO:0071028">
    <property type="term" value="P:nuclear mRNA surveillance"/>
    <property type="evidence" value="ECO:0007669"/>
    <property type="project" value="TreeGrafter"/>
</dbReference>
<dbReference type="SUPFAM" id="SSF54211">
    <property type="entry name" value="Ribosomal protein S5 domain 2-like"/>
    <property type="match status" value="1"/>
</dbReference>
<keyword evidence="5" id="KW-0539">Nucleus</keyword>
<dbReference type="InterPro" id="IPR027408">
    <property type="entry name" value="PNPase/RNase_PH_dom_sf"/>
</dbReference>
<dbReference type="GO" id="GO:0005730">
    <property type="term" value="C:nucleolus"/>
    <property type="evidence" value="ECO:0007669"/>
    <property type="project" value="TreeGrafter"/>
</dbReference>
<dbReference type="AlphaFoldDB" id="A0A6J3M6Q5"/>
<dbReference type="Proteomes" id="UP000504637">
    <property type="component" value="Unplaced"/>
</dbReference>
<dbReference type="GO" id="GO:0000177">
    <property type="term" value="C:cytoplasmic exosome (RNase complex)"/>
    <property type="evidence" value="ECO:0007669"/>
    <property type="project" value="TreeGrafter"/>
</dbReference>
<evidence type="ECO:0000313" key="7">
    <source>
        <dbReference type="Proteomes" id="UP000504637"/>
    </source>
</evidence>
<evidence type="ECO:0000256" key="5">
    <source>
        <dbReference type="ARBA" id="ARBA00023242"/>
    </source>
</evidence>
<name>A0A6J3M6Q5_9PEZI</name>
<dbReference type="GO" id="GO:0003723">
    <property type="term" value="F:RNA binding"/>
    <property type="evidence" value="ECO:0007669"/>
    <property type="project" value="TreeGrafter"/>
</dbReference>
<dbReference type="InterPro" id="IPR001247">
    <property type="entry name" value="ExoRNase_PH_dom1"/>
</dbReference>
<dbReference type="InterPro" id="IPR036345">
    <property type="entry name" value="ExoRNase_PH_dom2_sf"/>
</dbReference>
<evidence type="ECO:0000256" key="4">
    <source>
        <dbReference type="ARBA" id="ARBA00022835"/>
    </source>
</evidence>
<sequence>MGISVALHPLRRADGSAVFTDGLYTVIAGINGPVEVQRRDEIPDEAAIELNLRPAAGVGGPRERWLEEIVHAVIKNVLLVHLHPRTLVQITLQIAKEPQVKARQTVADIAIIPTLVNSAFIALIDSGLPLATTMSAVLAILRNNGEVVYSPQEKDLLDCKSIHALAFNQDGEQLLEQSSGEFDLDLWEKVVDGAQSACLAAAGSAEEDTDMLDHAGAQSVRQAWLRQALEDRAKVVNAWRSHP</sequence>
<dbReference type="GO" id="GO:0000176">
    <property type="term" value="C:nuclear exosome (RNase complex)"/>
    <property type="evidence" value="ECO:0007669"/>
    <property type="project" value="TreeGrafter"/>
</dbReference>
<dbReference type="RefSeq" id="XP_033460787.1">
    <property type="nucleotide sequence ID" value="XM_033607597.1"/>
</dbReference>